<sequence>MVPAVVFIQSKPVSITAVRPVSAAVPKSKVTQPRHVTPIVTKPKSPIKRHLTHSLSLKTSNSPPRVTAVKAPIVSDAQGLQGKWE</sequence>
<gene>
    <name evidence="2" type="ORF">Tci_861306</name>
</gene>
<dbReference type="EMBL" id="BKCJ011120405">
    <property type="protein sequence ID" value="GFC89336.1"/>
    <property type="molecule type" value="Genomic_DNA"/>
</dbReference>
<proteinExistence type="predicted"/>
<feature type="compositionally biased region" description="Polar residues" evidence="1">
    <location>
        <begin position="53"/>
        <end position="64"/>
    </location>
</feature>
<feature type="region of interest" description="Disordered" evidence="1">
    <location>
        <begin position="53"/>
        <end position="72"/>
    </location>
</feature>
<reference evidence="2" key="1">
    <citation type="journal article" date="2019" name="Sci. Rep.">
        <title>Draft genome of Tanacetum cinerariifolium, the natural source of mosquito coil.</title>
        <authorList>
            <person name="Yamashiro T."/>
            <person name="Shiraishi A."/>
            <person name="Satake H."/>
            <person name="Nakayama K."/>
        </authorList>
    </citation>
    <scope>NUCLEOTIDE SEQUENCE</scope>
</reference>
<name>A0A699RU50_TANCI</name>
<protein>
    <submittedName>
        <fullName evidence="2">Uncharacterized protein</fullName>
    </submittedName>
</protein>
<accession>A0A699RU50</accession>
<evidence type="ECO:0000313" key="2">
    <source>
        <dbReference type="EMBL" id="GFC89336.1"/>
    </source>
</evidence>
<dbReference type="AlphaFoldDB" id="A0A699RU50"/>
<evidence type="ECO:0000256" key="1">
    <source>
        <dbReference type="SAM" id="MobiDB-lite"/>
    </source>
</evidence>
<organism evidence="2">
    <name type="scientific">Tanacetum cinerariifolium</name>
    <name type="common">Dalmatian daisy</name>
    <name type="synonym">Chrysanthemum cinerariifolium</name>
    <dbReference type="NCBI Taxonomy" id="118510"/>
    <lineage>
        <taxon>Eukaryota</taxon>
        <taxon>Viridiplantae</taxon>
        <taxon>Streptophyta</taxon>
        <taxon>Embryophyta</taxon>
        <taxon>Tracheophyta</taxon>
        <taxon>Spermatophyta</taxon>
        <taxon>Magnoliopsida</taxon>
        <taxon>eudicotyledons</taxon>
        <taxon>Gunneridae</taxon>
        <taxon>Pentapetalae</taxon>
        <taxon>asterids</taxon>
        <taxon>campanulids</taxon>
        <taxon>Asterales</taxon>
        <taxon>Asteraceae</taxon>
        <taxon>Asteroideae</taxon>
        <taxon>Anthemideae</taxon>
        <taxon>Anthemidinae</taxon>
        <taxon>Tanacetum</taxon>
    </lineage>
</organism>
<comment type="caution">
    <text evidence="2">The sequence shown here is derived from an EMBL/GenBank/DDBJ whole genome shotgun (WGS) entry which is preliminary data.</text>
</comment>